<protein>
    <submittedName>
        <fullName evidence="1">Uncharacterized protein</fullName>
    </submittedName>
</protein>
<dbReference type="AlphaFoldDB" id="F8DPV5"/>
<evidence type="ECO:0000313" key="1">
    <source>
        <dbReference type="EMBL" id="AEI58282.1"/>
    </source>
</evidence>
<organism evidence="1 2">
    <name type="scientific">Limosilactobacillus reuteri (strain ATCC 55730 / SD2112)</name>
    <name type="common">Lactobacillus reuteri</name>
    <dbReference type="NCBI Taxonomy" id="491077"/>
    <lineage>
        <taxon>Bacteria</taxon>
        <taxon>Bacillati</taxon>
        <taxon>Bacillota</taxon>
        <taxon>Bacilli</taxon>
        <taxon>Lactobacillales</taxon>
        <taxon>Lactobacillaceae</taxon>
        <taxon>Limosilactobacillus</taxon>
    </lineage>
</organism>
<gene>
    <name evidence="1" type="ordered locus">HMPREF0538_22076</name>
</gene>
<dbReference type="Proteomes" id="UP000001924">
    <property type="component" value="Chromosome"/>
</dbReference>
<dbReference type="Gene3D" id="6.20.20.10">
    <property type="match status" value="1"/>
</dbReference>
<reference evidence="2" key="1">
    <citation type="submission" date="2011-06" db="EMBL/GenBank/DDBJ databases">
        <title>The complete genome of Lactobacillus reuteri ATCC 55730 / SD2112.</title>
        <authorList>
            <person name="Muzny D."/>
            <person name="Qin X."/>
            <person name="Buhay C."/>
            <person name="Dugan-Rocha S."/>
            <person name="Ding Y."/>
            <person name="Chen G."/>
            <person name="Hawes A."/>
            <person name="Holder M."/>
            <person name="Jhangiani S."/>
            <person name="Johnson A."/>
            <person name="Khan Z."/>
            <person name="Li Z."/>
            <person name="Liu W."/>
            <person name="Liu X."/>
            <person name="Perez L."/>
            <person name="Shen H."/>
            <person name="Wang Q."/>
            <person name="Watt J."/>
            <person name="Xi L."/>
            <person name="Xin Y."/>
            <person name="Zhou J."/>
            <person name="Deng J."/>
            <person name="Jiang H."/>
            <person name="Liu Y."/>
            <person name="Qu J."/>
            <person name="Song X.-Z."/>
            <person name="Zhang L."/>
            <person name="Villasana D."/>
            <person name="Johnson A."/>
            <person name="Liu J."/>
            <person name="Liyanage D."/>
            <person name="Lorensuhewa L."/>
            <person name="Robinson T."/>
            <person name="Song A."/>
            <person name="Song B.-B."/>
            <person name="Dinh H."/>
            <person name="Thornton R."/>
            <person name="Coyle M."/>
            <person name="Francisco L."/>
            <person name="Jackson L."/>
            <person name="Javaid M."/>
            <person name="Korchina V."/>
            <person name="Kovar C."/>
            <person name="Mata R."/>
            <person name="Mathew T."/>
            <person name="Ngo R."/>
            <person name="Nguyen L."/>
            <person name="Nguyen N."/>
            <person name="Okwuonu G."/>
            <person name="Ongeri F."/>
            <person name="Pham C."/>
            <person name="Simmons D."/>
            <person name="Wilczek-Boney K."/>
            <person name="Hale W."/>
            <person name="Jakkamsetti A."/>
            <person name="Pham P."/>
            <person name="Ruth R."/>
            <person name="San Lucas F."/>
            <person name="Warren J."/>
            <person name="Zhang J."/>
            <person name="Zhao Z."/>
            <person name="Zhou C."/>
            <person name="Zhu D."/>
            <person name="Lee S."/>
            <person name="Bess C."/>
            <person name="Blankenburg K."/>
            <person name="Forbes L."/>
            <person name="Fu Q."/>
            <person name="Gubbala S."/>
            <person name="Hirani K."/>
            <person name="Jayaseelan J.C."/>
            <person name="Lara F."/>
            <person name="Munidasa M."/>
            <person name="Palculict T."/>
            <person name="Patil S."/>
            <person name="Pu L.-L."/>
            <person name="Saada N."/>
            <person name="Tang L."/>
            <person name="Weissenberger G."/>
            <person name="Zhu Y."/>
            <person name="Hemphill L."/>
            <person name="Shang Y."/>
            <person name="Youmans B."/>
            <person name="Ayvaz T."/>
            <person name="Ross M."/>
            <person name="Santibanez J."/>
            <person name="Aqrawi P."/>
            <person name="Gross S."/>
            <person name="Joshi V."/>
            <person name="Fowler G."/>
            <person name="Nazareth L."/>
            <person name="Reid J."/>
            <person name="Worley K."/>
            <person name="Petrosino J."/>
            <person name="Highlander S."/>
            <person name="Gibbs R."/>
        </authorList>
    </citation>
    <scope>NUCLEOTIDE SEQUENCE [LARGE SCALE GENOMIC DNA]</scope>
    <source>
        <strain evidence="2">ATCC 55730 / SD2112</strain>
    </source>
</reference>
<accession>F8DPV5</accession>
<dbReference type="InterPro" id="IPR036410">
    <property type="entry name" value="HSP_DnaJ_Cys-rich_dom_sf"/>
</dbReference>
<proteinExistence type="predicted"/>
<evidence type="ECO:0000313" key="2">
    <source>
        <dbReference type="Proteomes" id="UP000001924"/>
    </source>
</evidence>
<dbReference type="KEGG" id="lru:HMPREF0538_22076"/>
<dbReference type="EMBL" id="CP002844">
    <property type="protein sequence ID" value="AEI58282.1"/>
    <property type="molecule type" value="Genomic_DNA"/>
</dbReference>
<dbReference type="SUPFAM" id="SSF57938">
    <property type="entry name" value="DnaJ/Hsp40 cysteine-rich domain"/>
    <property type="match status" value="1"/>
</dbReference>
<sequence>MNIICPACKGSGIYLNSKCYVCGGCGVYRISNDLIRMMYHNGDLKEKMGA</sequence>
<dbReference type="HOGENOM" id="CLU_3119225_0_0_9"/>
<name>F8DPV5_LIMRS</name>